<dbReference type="InterPro" id="IPR058088">
    <property type="entry name" value="PcsB"/>
</dbReference>
<keyword evidence="1 4" id="KW-0732">Signal</keyword>
<dbReference type="RefSeq" id="WP_105122066.1">
    <property type="nucleotide sequence ID" value="NZ_CP102145.1"/>
</dbReference>
<dbReference type="PRINTS" id="PR01852">
    <property type="entry name" value="SIBAPROTEIN"/>
</dbReference>
<feature type="signal peptide" evidence="4">
    <location>
        <begin position="1"/>
        <end position="17"/>
    </location>
</feature>
<dbReference type="Gene3D" id="6.10.250.3150">
    <property type="match status" value="1"/>
</dbReference>
<accession>A0A3R8R4Z6</accession>
<dbReference type="NCBIfam" id="NF046104">
    <property type="entry name" value="PptglHdxlasePcsB"/>
    <property type="match status" value="1"/>
</dbReference>
<feature type="chain" id="PRO_5038873942" evidence="4">
    <location>
        <begin position="18"/>
        <end position="417"/>
    </location>
</feature>
<evidence type="ECO:0000256" key="3">
    <source>
        <dbReference type="SAM" id="MobiDB-lite"/>
    </source>
</evidence>
<sequence>MKKQVIATLFLSTIVLSQVGNVATISANDTDSKIAAQDEKINSIAAQQASAQAEVEALQGKVNAIYAEQDALNAENERLEEESAQLSAEIERLSADIVSRDGVLKEQARSAQVNGSATSYINTVLDSKSLVDAVSRVNAMREIVSANKRMLEQQKLDKEAIEEKQIANQEAINVVYANKQKLEDAAVELKTQEASLKAAQLNLAAEKATAENEKASLLAQKAAAEEAARKAAEEQAAYQARQAELAAKQRQAVAPVISNTVAAATPAPATPAAETPAQAQEATPAPAPAVAAATPAAEATTVATPVVTYSAGNTYPVGECTWGVKQIAPWVGNYWGNGGQWLGSAAAAGFRTGSTPQVGAVAVWTNSYYGHVAVVTAVNGSEIQVMESNFNGNRYVSNFRGWFNASSSGIAGYIYPN</sequence>
<feature type="coiled-coil region" evidence="2">
    <location>
        <begin position="62"/>
        <end position="96"/>
    </location>
</feature>
<dbReference type="Gene3D" id="3.90.1720.10">
    <property type="entry name" value="endopeptidase domain like (from Nostoc punctiforme)"/>
    <property type="match status" value="1"/>
</dbReference>
<reference evidence="6 7" key="1">
    <citation type="submission" date="2018-11" db="EMBL/GenBank/DDBJ databases">
        <authorList>
            <person name="Stevens M.J."/>
            <person name="Cernela N."/>
            <person name="Spoerry Serrano N."/>
            <person name="Schmitt S."/>
            <person name="Schrenzel J."/>
            <person name="Stephan R."/>
        </authorList>
    </citation>
    <scope>NUCLEOTIDE SEQUENCE [LARGE SCALE GENOMIC DNA]</scope>
    <source>
        <strain evidence="6 7">PP422</strain>
    </source>
</reference>
<feature type="domain" description="Peptidase C51" evidence="5">
    <location>
        <begin position="295"/>
        <end position="415"/>
    </location>
</feature>
<evidence type="ECO:0000256" key="1">
    <source>
        <dbReference type="ARBA" id="ARBA00022729"/>
    </source>
</evidence>
<dbReference type="Proteomes" id="UP000274117">
    <property type="component" value="Unassembled WGS sequence"/>
</dbReference>
<dbReference type="Pfam" id="PF24568">
    <property type="entry name" value="CC_PcsB"/>
    <property type="match status" value="1"/>
</dbReference>
<evidence type="ECO:0000313" key="6">
    <source>
        <dbReference type="EMBL" id="RRR50362.1"/>
    </source>
</evidence>
<evidence type="ECO:0000256" key="4">
    <source>
        <dbReference type="SAM" id="SignalP"/>
    </source>
</evidence>
<proteinExistence type="predicted"/>
<protein>
    <submittedName>
        <fullName evidence="6">CHAP domain-containing protein</fullName>
    </submittedName>
</protein>
<dbReference type="OrthoDB" id="2409959at2"/>
<dbReference type="InterPro" id="IPR038765">
    <property type="entry name" value="Papain-like_cys_pep_sf"/>
</dbReference>
<evidence type="ECO:0000259" key="5">
    <source>
        <dbReference type="PROSITE" id="PS50911"/>
    </source>
</evidence>
<organism evidence="6 7">
    <name type="scientific">Streptococcus suis</name>
    <dbReference type="NCBI Taxonomy" id="1307"/>
    <lineage>
        <taxon>Bacteria</taxon>
        <taxon>Bacillati</taxon>
        <taxon>Bacillota</taxon>
        <taxon>Bacilli</taxon>
        <taxon>Lactobacillales</taxon>
        <taxon>Streptococcaceae</taxon>
        <taxon>Streptococcus</taxon>
    </lineage>
</organism>
<dbReference type="PROSITE" id="PS50911">
    <property type="entry name" value="CHAP"/>
    <property type="match status" value="1"/>
</dbReference>
<evidence type="ECO:0000256" key="2">
    <source>
        <dbReference type="SAM" id="Coils"/>
    </source>
</evidence>
<gene>
    <name evidence="6" type="ORF">EI998_10530</name>
</gene>
<dbReference type="SUPFAM" id="SSF54001">
    <property type="entry name" value="Cysteine proteinases"/>
    <property type="match status" value="1"/>
</dbReference>
<keyword evidence="2" id="KW-0175">Coiled coil</keyword>
<evidence type="ECO:0000313" key="7">
    <source>
        <dbReference type="Proteomes" id="UP000274117"/>
    </source>
</evidence>
<feature type="coiled-coil region" evidence="2">
    <location>
        <begin position="179"/>
        <end position="244"/>
    </location>
</feature>
<dbReference type="EMBL" id="RSDO01000034">
    <property type="protein sequence ID" value="RRR50362.1"/>
    <property type="molecule type" value="Genomic_DNA"/>
</dbReference>
<name>A0A3R8R4Z6_STRSU</name>
<comment type="caution">
    <text evidence="6">The sequence shown here is derived from an EMBL/GenBank/DDBJ whole genome shotgun (WGS) entry which is preliminary data.</text>
</comment>
<reference evidence="6 7" key="2">
    <citation type="submission" date="2018-12" db="EMBL/GenBank/DDBJ databases">
        <title>Whole-genome sequences of fifteen clinical Streptococcus suis strains isolated from pigs between 2006 and 2018.</title>
        <authorList>
            <person name="Stevens M.J.A."/>
            <person name="Cernela N."/>
            <person name="Spoerry Serrano N."/>
            <person name="Schmitt S."/>
            <person name="Schrenzel J."/>
            <person name="Stephan R."/>
        </authorList>
    </citation>
    <scope>NUCLEOTIDE SEQUENCE [LARGE SCALE GENOMIC DNA]</scope>
    <source>
        <strain evidence="6 7">PP422</strain>
    </source>
</reference>
<dbReference type="InterPro" id="IPR007921">
    <property type="entry name" value="CHAP_dom"/>
</dbReference>
<dbReference type="InterPro" id="IPR009148">
    <property type="entry name" value="PcsB-like"/>
</dbReference>
<dbReference type="AlphaFoldDB" id="A0A3R8R4Z6"/>
<dbReference type="InterPro" id="IPR057309">
    <property type="entry name" value="PcsB_CC"/>
</dbReference>
<feature type="region of interest" description="Disordered" evidence="3">
    <location>
        <begin position="267"/>
        <end position="287"/>
    </location>
</feature>
<dbReference type="Pfam" id="PF05257">
    <property type="entry name" value="CHAP"/>
    <property type="match status" value="1"/>
</dbReference>